<gene>
    <name evidence="1" type="ORF">GCM10025876_03710</name>
</gene>
<name>A0ABQ6I8L0_9MICO</name>
<accession>A0ABQ6I8L0</accession>
<evidence type="ECO:0000313" key="2">
    <source>
        <dbReference type="Proteomes" id="UP001157125"/>
    </source>
</evidence>
<reference evidence="2" key="1">
    <citation type="journal article" date="2019" name="Int. J. Syst. Evol. Microbiol.">
        <title>The Global Catalogue of Microorganisms (GCM) 10K type strain sequencing project: providing services to taxonomists for standard genome sequencing and annotation.</title>
        <authorList>
            <consortium name="The Broad Institute Genomics Platform"/>
            <consortium name="The Broad Institute Genome Sequencing Center for Infectious Disease"/>
            <person name="Wu L."/>
            <person name="Ma J."/>
        </authorList>
    </citation>
    <scope>NUCLEOTIDE SEQUENCE [LARGE SCALE GENOMIC DNA]</scope>
    <source>
        <strain evidence="2">NBRC 112299</strain>
    </source>
</reference>
<sequence>MRVIERIVRDVEAYGRPVRRAEITAMCHPRTLDRAVARGSLTRLAPGLYASTSTARLPSMRIAAAAAWMPSRAHIAGGAALHLWGIEGHLGETVSIGSAPPDSGPAPRGMRLWRSRALVRTDMVGGIRTASVADAFIQWWCLRARPLTEGPALDILRDGGVNARHAQAALARHPRVPSRALLTRLLHEFADGVHSALEPSGAA</sequence>
<organism evidence="1 2">
    <name type="scientific">Demequina litorisediminis</name>
    <dbReference type="NCBI Taxonomy" id="1849022"/>
    <lineage>
        <taxon>Bacteria</taxon>
        <taxon>Bacillati</taxon>
        <taxon>Actinomycetota</taxon>
        <taxon>Actinomycetes</taxon>
        <taxon>Micrococcales</taxon>
        <taxon>Demequinaceae</taxon>
        <taxon>Demequina</taxon>
    </lineage>
</organism>
<evidence type="ECO:0000313" key="1">
    <source>
        <dbReference type="EMBL" id="GMA34167.1"/>
    </source>
</evidence>
<dbReference type="EMBL" id="BSUN01000001">
    <property type="protein sequence ID" value="GMA34167.1"/>
    <property type="molecule type" value="Genomic_DNA"/>
</dbReference>
<proteinExistence type="predicted"/>
<evidence type="ECO:0008006" key="3">
    <source>
        <dbReference type="Google" id="ProtNLM"/>
    </source>
</evidence>
<comment type="caution">
    <text evidence="1">The sequence shown here is derived from an EMBL/GenBank/DDBJ whole genome shotgun (WGS) entry which is preliminary data.</text>
</comment>
<protein>
    <recommendedName>
        <fullName evidence="3">Transcriptional regulator, AbiEi antitoxin, Type IV TA system</fullName>
    </recommendedName>
</protein>
<keyword evidence="2" id="KW-1185">Reference proteome</keyword>
<dbReference type="Proteomes" id="UP001157125">
    <property type="component" value="Unassembled WGS sequence"/>
</dbReference>